<accession>A0A3L6R399</accession>
<name>A0A3L6R399_PANMI</name>
<protein>
    <recommendedName>
        <fullName evidence="4">Protein SirB1 N-terminal domain-containing protein</fullName>
    </recommendedName>
</protein>
<evidence type="ECO:0008006" key="4">
    <source>
        <dbReference type="Google" id="ProtNLM"/>
    </source>
</evidence>
<dbReference type="Proteomes" id="UP000275267">
    <property type="component" value="Unassembled WGS sequence"/>
</dbReference>
<organism evidence="2 3">
    <name type="scientific">Panicum miliaceum</name>
    <name type="common">Proso millet</name>
    <name type="synonym">Broomcorn millet</name>
    <dbReference type="NCBI Taxonomy" id="4540"/>
    <lineage>
        <taxon>Eukaryota</taxon>
        <taxon>Viridiplantae</taxon>
        <taxon>Streptophyta</taxon>
        <taxon>Embryophyta</taxon>
        <taxon>Tracheophyta</taxon>
        <taxon>Spermatophyta</taxon>
        <taxon>Magnoliopsida</taxon>
        <taxon>Liliopsida</taxon>
        <taxon>Poales</taxon>
        <taxon>Poaceae</taxon>
        <taxon>PACMAD clade</taxon>
        <taxon>Panicoideae</taxon>
        <taxon>Panicodae</taxon>
        <taxon>Paniceae</taxon>
        <taxon>Panicinae</taxon>
        <taxon>Panicum</taxon>
        <taxon>Panicum sect. Panicum</taxon>
    </lineage>
</organism>
<sequence length="413" mass="44887">MSCAAAWSPPSSAIGRNPGRRGGRRRTCCSSSSAVRPRAAAAAAGQQGEGGGAGEAPRLVLHDSLDAAGVATAHARAAREGFAAQVGRLTRVNAGTSIAISRGADLARAALCVAAEDDSLVSHSSVPLPVDAFIARLDDLSTGFCAGGNFPPSRAPPEVFFDYLDRYLYVHKVLTCRSGSALMLALIYSEILKTVRIYGLLDFDAEIFFPTDLNSLPRGYDRQKSKFGDEPHIMTSKSLLVEILKTLKATFWPFQFNQSSSLFLNAVAANHHGPGTLGDNQTRSHGNISAIEMAAAKAAQHRLMRGVWTNVRFGDMRRALAACERLILLQHDPHELRDYAALLYHCGYYEECLHYLSSYQTAMAGQSLSNRLEILEDEAVDTLRARVTLILAEDGWSSRRPAASYWTKNSEPW</sequence>
<feature type="compositionally biased region" description="Basic residues" evidence="1">
    <location>
        <begin position="18"/>
        <end position="27"/>
    </location>
</feature>
<dbReference type="EMBL" id="PQIB02000010">
    <property type="protein sequence ID" value="RLM92807.1"/>
    <property type="molecule type" value="Genomic_DNA"/>
</dbReference>
<dbReference type="PANTHER" id="PTHR31350">
    <property type="entry name" value="SI:DKEY-261L7.2"/>
    <property type="match status" value="1"/>
</dbReference>
<dbReference type="OrthoDB" id="611769at2759"/>
<evidence type="ECO:0000256" key="1">
    <source>
        <dbReference type="SAM" id="MobiDB-lite"/>
    </source>
</evidence>
<evidence type="ECO:0000313" key="2">
    <source>
        <dbReference type="EMBL" id="RLM92807.1"/>
    </source>
</evidence>
<dbReference type="PANTHER" id="PTHR31350:SF29">
    <property type="entry name" value="PROTEIN SIRB1 N-TERMINAL DOMAIN-CONTAINING PROTEIN"/>
    <property type="match status" value="1"/>
</dbReference>
<dbReference type="AlphaFoldDB" id="A0A3L6R399"/>
<comment type="caution">
    <text evidence="2">The sequence shown here is derived from an EMBL/GenBank/DDBJ whole genome shotgun (WGS) entry which is preliminary data.</text>
</comment>
<evidence type="ECO:0000313" key="3">
    <source>
        <dbReference type="Proteomes" id="UP000275267"/>
    </source>
</evidence>
<gene>
    <name evidence="2" type="ORF">C2845_PM08G09580</name>
</gene>
<reference evidence="3" key="1">
    <citation type="journal article" date="2019" name="Nat. Commun.">
        <title>The genome of broomcorn millet.</title>
        <authorList>
            <person name="Zou C."/>
            <person name="Miki D."/>
            <person name="Li D."/>
            <person name="Tang Q."/>
            <person name="Xiao L."/>
            <person name="Rajput S."/>
            <person name="Deng P."/>
            <person name="Jia W."/>
            <person name="Huang R."/>
            <person name="Zhang M."/>
            <person name="Sun Y."/>
            <person name="Hu J."/>
            <person name="Fu X."/>
            <person name="Schnable P.S."/>
            <person name="Li F."/>
            <person name="Zhang H."/>
            <person name="Feng B."/>
            <person name="Zhu X."/>
            <person name="Liu R."/>
            <person name="Schnable J.C."/>
            <person name="Zhu J.-K."/>
            <person name="Zhang H."/>
        </authorList>
    </citation>
    <scope>NUCLEOTIDE SEQUENCE [LARGE SCALE GENOMIC DNA]</scope>
</reference>
<keyword evidence="3" id="KW-1185">Reference proteome</keyword>
<feature type="compositionally biased region" description="Low complexity" evidence="1">
    <location>
        <begin position="1"/>
        <end position="17"/>
    </location>
</feature>
<proteinExistence type="predicted"/>
<feature type="region of interest" description="Disordered" evidence="1">
    <location>
        <begin position="1"/>
        <end position="33"/>
    </location>
</feature>
<dbReference type="STRING" id="4540.A0A3L6R399"/>